<gene>
    <name evidence="1" type="ORF">BN873_p10002</name>
</gene>
<dbReference type="AlphaFoldDB" id="W6MEG2"/>
<protein>
    <submittedName>
        <fullName evidence="1">Uncharacterized protein</fullName>
    </submittedName>
</protein>
<comment type="caution">
    <text evidence="1">The sequence shown here is derived from an EMBL/GenBank/DDBJ whole genome shotgun (WGS) entry which is preliminary data.</text>
</comment>
<dbReference type="Proteomes" id="UP000035760">
    <property type="component" value="Unassembled WGS sequence"/>
</dbReference>
<reference evidence="1" key="2">
    <citation type="submission" date="2014-03" db="EMBL/GenBank/DDBJ databases">
        <title>Candidatus Competibacter-lineage genomes retrieved from metagenomes reveal functional metabolic diversity.</title>
        <authorList>
            <person name="McIlroy S.J."/>
            <person name="Albertsen M."/>
            <person name="Andresen E.K."/>
            <person name="Saunders A.M."/>
            <person name="Kristiansen R."/>
            <person name="Stokholm-Bjerregaard M."/>
            <person name="Nielsen K.L."/>
            <person name="Nielsen P.H."/>
        </authorList>
    </citation>
    <scope>NUCLEOTIDE SEQUENCE</scope>
    <source>
        <strain evidence="1">Run_A_D11</strain>
    </source>
</reference>
<name>W6MEG2_9GAMM</name>
<evidence type="ECO:0000313" key="2">
    <source>
        <dbReference type="Proteomes" id="UP000035760"/>
    </source>
</evidence>
<proteinExistence type="predicted"/>
<dbReference type="EMBL" id="CBTJ020000113">
    <property type="protein sequence ID" value="CDI04558.1"/>
    <property type="molecule type" value="Genomic_DNA"/>
</dbReference>
<accession>W6MEG2</accession>
<evidence type="ECO:0000313" key="1">
    <source>
        <dbReference type="EMBL" id="CDI04558.1"/>
    </source>
</evidence>
<reference evidence="1" key="1">
    <citation type="submission" date="2013-07" db="EMBL/GenBank/DDBJ databases">
        <authorList>
            <person name="McIlroy S."/>
        </authorList>
    </citation>
    <scope>NUCLEOTIDE SEQUENCE [LARGE SCALE GENOMIC DNA]</scope>
    <source>
        <strain evidence="1">Run_A_D11</strain>
    </source>
</reference>
<organism evidence="1 2">
    <name type="scientific">Candidatus Competibacter denitrificans Run_A_D11</name>
    <dbReference type="NCBI Taxonomy" id="1400863"/>
    <lineage>
        <taxon>Bacteria</taxon>
        <taxon>Pseudomonadati</taxon>
        <taxon>Pseudomonadota</taxon>
        <taxon>Gammaproteobacteria</taxon>
        <taxon>Candidatus Competibacteraceae</taxon>
        <taxon>Candidatus Competibacter</taxon>
    </lineage>
</organism>
<keyword evidence="2" id="KW-1185">Reference proteome</keyword>
<sequence length="62" mass="7352">MVVGVAPTFGDESWGTCLDSLKEDFWYHYEAIIHYNATYFAKFTKNLFYDESKLYRQKITQA</sequence>